<feature type="compositionally biased region" description="Basic and acidic residues" evidence="1">
    <location>
        <begin position="1"/>
        <end position="16"/>
    </location>
</feature>
<dbReference type="Proteomes" id="UP001165121">
    <property type="component" value="Unassembled WGS sequence"/>
</dbReference>
<proteinExistence type="predicted"/>
<evidence type="ECO:0000313" key="3">
    <source>
        <dbReference type="Proteomes" id="UP001165121"/>
    </source>
</evidence>
<gene>
    <name evidence="2" type="ORF">Pfra01_000903700</name>
</gene>
<protein>
    <submittedName>
        <fullName evidence="2">Unnamed protein product</fullName>
    </submittedName>
</protein>
<feature type="compositionally biased region" description="Low complexity" evidence="1">
    <location>
        <begin position="63"/>
        <end position="72"/>
    </location>
</feature>
<evidence type="ECO:0000256" key="1">
    <source>
        <dbReference type="SAM" id="MobiDB-lite"/>
    </source>
</evidence>
<accession>A0A9W6XAU2</accession>
<name>A0A9W6XAU2_9STRA</name>
<evidence type="ECO:0000313" key="2">
    <source>
        <dbReference type="EMBL" id="GMF34796.1"/>
    </source>
</evidence>
<feature type="compositionally biased region" description="Polar residues" evidence="1">
    <location>
        <begin position="43"/>
        <end position="53"/>
    </location>
</feature>
<keyword evidence="3" id="KW-1185">Reference proteome</keyword>
<organism evidence="2 3">
    <name type="scientific">Phytophthora fragariaefolia</name>
    <dbReference type="NCBI Taxonomy" id="1490495"/>
    <lineage>
        <taxon>Eukaryota</taxon>
        <taxon>Sar</taxon>
        <taxon>Stramenopiles</taxon>
        <taxon>Oomycota</taxon>
        <taxon>Peronosporomycetes</taxon>
        <taxon>Peronosporales</taxon>
        <taxon>Peronosporaceae</taxon>
        <taxon>Phytophthora</taxon>
    </lineage>
</organism>
<dbReference type="EMBL" id="BSXT01000833">
    <property type="protein sequence ID" value="GMF34796.1"/>
    <property type="molecule type" value="Genomic_DNA"/>
</dbReference>
<reference evidence="2" key="1">
    <citation type="submission" date="2023-04" db="EMBL/GenBank/DDBJ databases">
        <title>Phytophthora fragariaefolia NBRC 109709.</title>
        <authorList>
            <person name="Ichikawa N."/>
            <person name="Sato H."/>
            <person name="Tonouchi N."/>
        </authorList>
    </citation>
    <scope>NUCLEOTIDE SEQUENCE</scope>
    <source>
        <strain evidence="2">NBRC 109709</strain>
    </source>
</reference>
<dbReference type="AlphaFoldDB" id="A0A9W6XAU2"/>
<sequence length="195" mass="21580">MPSEGVRRTLRSSDKSSHRRDHGGPAVCDYRLEDVERADRRPQQCQGTETRTMARTRAGGGSTPMSGGTTRSEALPMELEVTTTTAQHVELDQDDILMETGGHLEVDTMGYEGKAQLDREHSEDKWSEFEARFQQRNVMVAFSIDEPTISVPHQGYWGLPELSTGIAQVCESKGIVFESPGLVPTDGRITRLLGC</sequence>
<comment type="caution">
    <text evidence="2">The sequence shown here is derived from an EMBL/GenBank/DDBJ whole genome shotgun (WGS) entry which is preliminary data.</text>
</comment>
<feature type="compositionally biased region" description="Basic and acidic residues" evidence="1">
    <location>
        <begin position="30"/>
        <end position="42"/>
    </location>
</feature>
<feature type="region of interest" description="Disordered" evidence="1">
    <location>
        <begin position="1"/>
        <end position="72"/>
    </location>
</feature>